<accession>A0A3E0GYF6</accession>
<dbReference type="Pfam" id="PF00550">
    <property type="entry name" value="PP-binding"/>
    <property type="match status" value="1"/>
</dbReference>
<keyword evidence="5" id="KW-1185">Reference proteome</keyword>
<keyword evidence="2" id="KW-0597">Phosphoprotein</keyword>
<dbReference type="InterPro" id="IPR009081">
    <property type="entry name" value="PP-bd_ACP"/>
</dbReference>
<dbReference type="InterPro" id="IPR036736">
    <property type="entry name" value="ACP-like_sf"/>
</dbReference>
<dbReference type="PROSITE" id="PS50075">
    <property type="entry name" value="CARRIER"/>
    <property type="match status" value="1"/>
</dbReference>
<dbReference type="PROSITE" id="PS00012">
    <property type="entry name" value="PHOSPHOPANTETHEINE"/>
    <property type="match status" value="1"/>
</dbReference>
<evidence type="ECO:0000313" key="4">
    <source>
        <dbReference type="EMBL" id="REH32559.1"/>
    </source>
</evidence>
<feature type="domain" description="Carrier" evidence="3">
    <location>
        <begin position="4"/>
        <end position="80"/>
    </location>
</feature>
<evidence type="ECO:0000256" key="2">
    <source>
        <dbReference type="ARBA" id="ARBA00022553"/>
    </source>
</evidence>
<name>A0A3E0GYF6_9PSEU</name>
<dbReference type="SMART" id="SM00823">
    <property type="entry name" value="PKS_PP"/>
    <property type="match status" value="1"/>
</dbReference>
<dbReference type="GO" id="GO:0031177">
    <property type="term" value="F:phosphopantetheine binding"/>
    <property type="evidence" value="ECO:0007669"/>
    <property type="project" value="InterPro"/>
</dbReference>
<dbReference type="SUPFAM" id="SSF47336">
    <property type="entry name" value="ACP-like"/>
    <property type="match status" value="1"/>
</dbReference>
<dbReference type="OrthoDB" id="3537906at2"/>
<dbReference type="InterPro" id="IPR020806">
    <property type="entry name" value="PKS_PP-bd"/>
</dbReference>
<dbReference type="Gene3D" id="1.10.1200.10">
    <property type="entry name" value="ACP-like"/>
    <property type="match status" value="1"/>
</dbReference>
<reference evidence="4 5" key="1">
    <citation type="submission" date="2018-08" db="EMBL/GenBank/DDBJ databases">
        <title>Genomic Encyclopedia of Archaeal and Bacterial Type Strains, Phase II (KMG-II): from individual species to whole genera.</title>
        <authorList>
            <person name="Goeker M."/>
        </authorList>
    </citation>
    <scope>NUCLEOTIDE SEQUENCE [LARGE SCALE GENOMIC DNA]</scope>
    <source>
        <strain evidence="4 5">DSM 45791</strain>
    </source>
</reference>
<dbReference type="RefSeq" id="WP_116180682.1">
    <property type="nucleotide sequence ID" value="NZ_CP144375.1"/>
</dbReference>
<organism evidence="4 5">
    <name type="scientific">Kutzneria buriramensis</name>
    <dbReference type="NCBI Taxonomy" id="1045776"/>
    <lineage>
        <taxon>Bacteria</taxon>
        <taxon>Bacillati</taxon>
        <taxon>Actinomycetota</taxon>
        <taxon>Actinomycetes</taxon>
        <taxon>Pseudonocardiales</taxon>
        <taxon>Pseudonocardiaceae</taxon>
        <taxon>Kutzneria</taxon>
    </lineage>
</organism>
<dbReference type="AlphaFoldDB" id="A0A3E0GYF6"/>
<evidence type="ECO:0000259" key="3">
    <source>
        <dbReference type="PROSITE" id="PS50075"/>
    </source>
</evidence>
<dbReference type="EMBL" id="QUNO01000021">
    <property type="protein sequence ID" value="REH32559.1"/>
    <property type="molecule type" value="Genomic_DNA"/>
</dbReference>
<evidence type="ECO:0000313" key="5">
    <source>
        <dbReference type="Proteomes" id="UP000256269"/>
    </source>
</evidence>
<sequence>MSDRITLADLRQILVESAGEDDLLLGDIEHTPFAELGYDSLALIETAALIKQRFGVQIADDAIAGLATPAEVLDLVNGTLVEAG</sequence>
<evidence type="ECO:0000256" key="1">
    <source>
        <dbReference type="ARBA" id="ARBA00022450"/>
    </source>
</evidence>
<dbReference type="Proteomes" id="UP000256269">
    <property type="component" value="Unassembled WGS sequence"/>
</dbReference>
<comment type="caution">
    <text evidence="4">The sequence shown here is derived from an EMBL/GenBank/DDBJ whole genome shotgun (WGS) entry which is preliminary data.</text>
</comment>
<gene>
    <name evidence="4" type="ORF">BCF44_121108</name>
</gene>
<keyword evidence="1" id="KW-0596">Phosphopantetheine</keyword>
<dbReference type="InterPro" id="IPR006162">
    <property type="entry name" value="Ppantetheine_attach_site"/>
</dbReference>
<proteinExistence type="predicted"/>
<protein>
    <submittedName>
        <fullName evidence="4">Act minimal PKS acyl carrier protein</fullName>
    </submittedName>
</protein>